<dbReference type="InterPro" id="IPR058593">
    <property type="entry name" value="ARB_07466-like_C"/>
</dbReference>
<evidence type="ECO:0000313" key="4">
    <source>
        <dbReference type="Proteomes" id="UP001597478"/>
    </source>
</evidence>
<reference evidence="4" key="1">
    <citation type="journal article" date="2019" name="Int. J. Syst. Evol. Microbiol.">
        <title>The Global Catalogue of Microorganisms (GCM) 10K type strain sequencing project: providing services to taxonomists for standard genome sequencing and annotation.</title>
        <authorList>
            <consortium name="The Broad Institute Genomics Platform"/>
            <consortium name="The Broad Institute Genome Sequencing Center for Infectious Disease"/>
            <person name="Wu L."/>
            <person name="Ma J."/>
        </authorList>
    </citation>
    <scope>NUCLEOTIDE SEQUENCE [LARGE SCALE GENOMIC DNA]</scope>
    <source>
        <strain evidence="4">IBRC-M 10906</strain>
    </source>
</reference>
<dbReference type="SUPFAM" id="SSF53955">
    <property type="entry name" value="Lysozyme-like"/>
    <property type="match status" value="1"/>
</dbReference>
<dbReference type="Proteomes" id="UP001597478">
    <property type="component" value="Unassembled WGS sequence"/>
</dbReference>
<name>A0ABW5WG60_9PSEU</name>
<sequence length="307" mass="33551">MIFLVAAAAQTFVQTFSGGEGAPSATAKAEIPAEYLALYQYAATVCPGLDWAVLAAVGKIESNHGQANMRGVRSGENNKGAGGPMQFLQPTFDEVIARHTLPPGGQTPPSRYDPHDAIYAAAFYLCDSGARDGDLRRALFAYNHDEAYVQNVLELATTYRARPPVGELKTEWPIERATIPDPTRDGGLITPRTNAVIRVLQAQGMASGGASCWDPHSWNPSSDHPKGKACDVFFQPDNPADVERGWGVANWLIARQAHFGVRYLIWQGQYWSAENPTWVPYQSNVYGCPNPANVTGCHYDHIHISMY</sequence>
<dbReference type="InterPro" id="IPR008258">
    <property type="entry name" value="Transglycosylase_SLT_dom_1"/>
</dbReference>
<dbReference type="Gene3D" id="1.10.530.10">
    <property type="match status" value="1"/>
</dbReference>
<feature type="domain" description="ARB-07466-like C-terminal" evidence="2">
    <location>
        <begin position="188"/>
        <end position="282"/>
    </location>
</feature>
<evidence type="ECO:0000259" key="1">
    <source>
        <dbReference type="Pfam" id="PF01464"/>
    </source>
</evidence>
<dbReference type="Pfam" id="PF26571">
    <property type="entry name" value="VldE"/>
    <property type="match status" value="1"/>
</dbReference>
<comment type="caution">
    <text evidence="3">The sequence shown here is derived from an EMBL/GenBank/DDBJ whole genome shotgun (WGS) entry which is preliminary data.</text>
</comment>
<accession>A0ABW5WG60</accession>
<dbReference type="Pfam" id="PF01464">
    <property type="entry name" value="SLT"/>
    <property type="match status" value="1"/>
</dbReference>
<proteinExistence type="predicted"/>
<dbReference type="RefSeq" id="WP_377390244.1">
    <property type="nucleotide sequence ID" value="NZ_JBHSAN010000022.1"/>
</dbReference>
<organism evidence="3 4">
    <name type="scientific">Prauserella oleivorans</name>
    <dbReference type="NCBI Taxonomy" id="1478153"/>
    <lineage>
        <taxon>Bacteria</taxon>
        <taxon>Bacillati</taxon>
        <taxon>Actinomycetota</taxon>
        <taxon>Actinomycetes</taxon>
        <taxon>Pseudonocardiales</taxon>
        <taxon>Pseudonocardiaceae</taxon>
        <taxon>Prauserella</taxon>
    </lineage>
</organism>
<dbReference type="InterPro" id="IPR023346">
    <property type="entry name" value="Lysozyme-like_dom_sf"/>
</dbReference>
<gene>
    <name evidence="3" type="ORF">ACFS2C_21940</name>
</gene>
<feature type="domain" description="Transglycosylase SLT" evidence="1">
    <location>
        <begin position="46"/>
        <end position="154"/>
    </location>
</feature>
<dbReference type="EMBL" id="JBHUOF010000041">
    <property type="protein sequence ID" value="MFD2802055.1"/>
    <property type="molecule type" value="Genomic_DNA"/>
</dbReference>
<keyword evidence="4" id="KW-1185">Reference proteome</keyword>
<evidence type="ECO:0000259" key="2">
    <source>
        <dbReference type="Pfam" id="PF26571"/>
    </source>
</evidence>
<protein>
    <submittedName>
        <fullName evidence="3">Lytic transglycosylase domain-containing protein</fullName>
    </submittedName>
</protein>
<dbReference type="CDD" id="cd13399">
    <property type="entry name" value="Slt35-like"/>
    <property type="match status" value="1"/>
</dbReference>
<evidence type="ECO:0000313" key="3">
    <source>
        <dbReference type="EMBL" id="MFD2802055.1"/>
    </source>
</evidence>